<dbReference type="SUPFAM" id="SSF49562">
    <property type="entry name" value="C2 domain (Calcium/lipid-binding domain, CaLB)"/>
    <property type="match status" value="2"/>
</dbReference>
<dbReference type="Pfam" id="PF00168">
    <property type="entry name" value="C2"/>
    <property type="match status" value="2"/>
</dbReference>
<feature type="domain" description="C2" evidence="3">
    <location>
        <begin position="19"/>
        <end position="140"/>
    </location>
</feature>
<dbReference type="InterPro" id="IPR000008">
    <property type="entry name" value="C2_dom"/>
</dbReference>
<feature type="non-terminal residue" evidence="4">
    <location>
        <position position="309"/>
    </location>
</feature>
<feature type="region of interest" description="Disordered" evidence="2">
    <location>
        <begin position="50"/>
        <end position="76"/>
    </location>
</feature>
<evidence type="ECO:0000313" key="5">
    <source>
        <dbReference type="Proteomes" id="UP000001593"/>
    </source>
</evidence>
<sequence length="309" mass="35612">SIVSYYSDAGEGNYGNIPVTGEVQVGLRYDYKHEKLEVQVHRARDIAPVDTKKKRSDPYLLPDKGRKSKRKTPTIRKNLNPQWNFPFTYDDVTLEELMDRSLELTVWDWDRGASNDFLGGVRLGMETRNYSSRHRVRYWFVGMCTMAPGVGRGKNKGEVYVTAEKVKRKSKRQSIASKGELHVHIMEAKNLPGKDADGMSDPFCKITLLPDKKGKTRHKTAIIKRTLNPSWDYNLIYEELSQEELRQRVLEISIWDHDIASRDEFLGGLRLGLGTSANEWDDSSKDEAQIWHTMLTRTNVWIQVVVPLR</sequence>
<organism evidence="4 5">
    <name type="scientific">Nematostella vectensis</name>
    <name type="common">Starlet sea anemone</name>
    <dbReference type="NCBI Taxonomy" id="45351"/>
    <lineage>
        <taxon>Eukaryota</taxon>
        <taxon>Metazoa</taxon>
        <taxon>Cnidaria</taxon>
        <taxon>Anthozoa</taxon>
        <taxon>Hexacorallia</taxon>
        <taxon>Actiniaria</taxon>
        <taxon>Edwardsiidae</taxon>
        <taxon>Nematostella</taxon>
    </lineage>
</organism>
<proteinExistence type="predicted"/>
<dbReference type="Proteomes" id="UP000001593">
    <property type="component" value="Unassembled WGS sequence"/>
</dbReference>
<evidence type="ECO:0000259" key="3">
    <source>
        <dbReference type="PROSITE" id="PS50004"/>
    </source>
</evidence>
<dbReference type="Gene3D" id="2.60.40.150">
    <property type="entry name" value="C2 domain"/>
    <property type="match status" value="2"/>
</dbReference>
<dbReference type="PROSITE" id="PS50004">
    <property type="entry name" value="C2"/>
    <property type="match status" value="2"/>
</dbReference>
<dbReference type="InParanoid" id="A7T2P9"/>
<accession>A7T2P9</accession>
<dbReference type="PANTHER" id="PTHR45716:SF2">
    <property type="entry name" value="BITESIZE, ISOFORM I"/>
    <property type="match status" value="1"/>
</dbReference>
<dbReference type="HOGENOM" id="CLU_002711_1_1_1"/>
<dbReference type="EMBL" id="DS470295">
    <property type="protein sequence ID" value="EDO29765.1"/>
    <property type="molecule type" value="Genomic_DNA"/>
</dbReference>
<name>A7T2P9_NEMVE</name>
<dbReference type="PANTHER" id="PTHR45716">
    <property type="entry name" value="BITESIZE, ISOFORM I"/>
    <property type="match status" value="1"/>
</dbReference>
<dbReference type="PhylomeDB" id="A7T2P9"/>
<reference evidence="4 5" key="1">
    <citation type="journal article" date="2007" name="Science">
        <title>Sea anemone genome reveals ancestral eumetazoan gene repertoire and genomic organization.</title>
        <authorList>
            <person name="Putnam N.H."/>
            <person name="Srivastava M."/>
            <person name="Hellsten U."/>
            <person name="Dirks B."/>
            <person name="Chapman J."/>
            <person name="Salamov A."/>
            <person name="Terry A."/>
            <person name="Shapiro H."/>
            <person name="Lindquist E."/>
            <person name="Kapitonov V.V."/>
            <person name="Jurka J."/>
            <person name="Genikhovich G."/>
            <person name="Grigoriev I.V."/>
            <person name="Lucas S.M."/>
            <person name="Steele R.E."/>
            <person name="Finnerty J.R."/>
            <person name="Technau U."/>
            <person name="Martindale M.Q."/>
            <person name="Rokhsar D.S."/>
        </authorList>
    </citation>
    <scope>NUCLEOTIDE SEQUENCE [LARGE SCALE GENOMIC DNA]</scope>
    <source>
        <strain evidence="5">CH2 X CH6</strain>
    </source>
</reference>
<dbReference type="PRINTS" id="PR00399">
    <property type="entry name" value="SYNAPTOTAGMN"/>
</dbReference>
<evidence type="ECO:0000256" key="2">
    <source>
        <dbReference type="SAM" id="MobiDB-lite"/>
    </source>
</evidence>
<protein>
    <recommendedName>
        <fullName evidence="3">C2 domain-containing protein</fullName>
    </recommendedName>
</protein>
<evidence type="ECO:0000256" key="1">
    <source>
        <dbReference type="ARBA" id="ARBA00022737"/>
    </source>
</evidence>
<dbReference type="PRINTS" id="PR00360">
    <property type="entry name" value="C2DOMAIN"/>
</dbReference>
<keyword evidence="5" id="KW-1185">Reference proteome</keyword>
<dbReference type="InterPro" id="IPR035892">
    <property type="entry name" value="C2_domain_sf"/>
</dbReference>
<dbReference type="SMART" id="SM00239">
    <property type="entry name" value="C2"/>
    <property type="match status" value="2"/>
</dbReference>
<evidence type="ECO:0000313" key="4">
    <source>
        <dbReference type="EMBL" id="EDO29765.1"/>
    </source>
</evidence>
<feature type="domain" description="C2" evidence="3">
    <location>
        <begin position="162"/>
        <end position="292"/>
    </location>
</feature>
<dbReference type="STRING" id="45351.A7T2P9"/>
<dbReference type="GO" id="GO:0016020">
    <property type="term" value="C:membrane"/>
    <property type="evidence" value="ECO:0007669"/>
    <property type="project" value="InterPro"/>
</dbReference>
<gene>
    <name evidence="4" type="ORF">NEMVEDRAFT_v1g297</name>
</gene>
<dbReference type="InterPro" id="IPR001565">
    <property type="entry name" value="Synaptotagmin"/>
</dbReference>
<dbReference type="eggNOG" id="KOG1028">
    <property type="taxonomic scope" value="Eukaryota"/>
</dbReference>
<dbReference type="AlphaFoldDB" id="A7T2P9"/>
<feature type="non-terminal residue" evidence="4">
    <location>
        <position position="1"/>
    </location>
</feature>
<keyword evidence="1" id="KW-0677">Repeat</keyword>